<name>A0A6N3I3T5_9FIRM</name>
<reference evidence="1" key="1">
    <citation type="submission" date="2019-11" db="EMBL/GenBank/DDBJ databases">
        <authorList>
            <person name="Feng L."/>
        </authorList>
    </citation>
    <scope>NUCLEOTIDE SEQUENCE</scope>
    <source>
        <strain evidence="1">ChathewayiLFYP18</strain>
    </source>
</reference>
<dbReference type="InterPro" id="IPR010064">
    <property type="entry name" value="HK97-gp10_tail"/>
</dbReference>
<accession>A0A6N3I3T5</accession>
<dbReference type="RefSeq" id="WP_412126980.1">
    <property type="nucleotide sequence ID" value="NZ_CACRUH010000101.1"/>
</dbReference>
<gene>
    <name evidence="1" type="ORF">CHLFYP18_04574</name>
</gene>
<dbReference type="Pfam" id="PF04883">
    <property type="entry name" value="HK97-gp10_like"/>
    <property type="match status" value="1"/>
</dbReference>
<evidence type="ECO:0008006" key="2">
    <source>
        <dbReference type="Google" id="ProtNLM"/>
    </source>
</evidence>
<evidence type="ECO:0000313" key="1">
    <source>
        <dbReference type="EMBL" id="VYU83795.1"/>
    </source>
</evidence>
<protein>
    <recommendedName>
        <fullName evidence="2">HK97 gp10 family phage protein</fullName>
    </recommendedName>
</protein>
<proteinExistence type="predicted"/>
<sequence>MVIDLAVQLQGKVKDNTPVKTGYLRNEWHVGSIEKRGNEYYIEVYNNVEYVEPVEYGHQTRGGKGFVKGAHMMELSLQEVQKHLPGYLREWMNDFLNTHEL</sequence>
<dbReference type="AlphaFoldDB" id="A0A6N3I3T5"/>
<dbReference type="EMBL" id="CACRUH010000101">
    <property type="protein sequence ID" value="VYU83795.1"/>
    <property type="molecule type" value="Genomic_DNA"/>
</dbReference>
<organism evidence="1">
    <name type="scientific">Hungatella hathewayi</name>
    <dbReference type="NCBI Taxonomy" id="154046"/>
    <lineage>
        <taxon>Bacteria</taxon>
        <taxon>Bacillati</taxon>
        <taxon>Bacillota</taxon>
        <taxon>Clostridia</taxon>
        <taxon>Lachnospirales</taxon>
        <taxon>Lachnospiraceae</taxon>
        <taxon>Hungatella</taxon>
    </lineage>
</organism>